<feature type="region of interest" description="Disordered" evidence="1">
    <location>
        <begin position="71"/>
        <end position="110"/>
    </location>
</feature>
<keyword evidence="2" id="KW-0472">Membrane</keyword>
<sequence length="110" mass="12367">MDDVLPLFAIFGGLAAVLAALVWLARHVRRRGIAGAGVAAALASWEEAYRVTAHESHWEIKAQAERQFSVLSPDGHWPRAGEGNPRPTASRRRRDGKRLRRLVRRRRPRG</sequence>
<name>A0ABQ2ZL50_9ACTN</name>
<feature type="compositionally biased region" description="Basic residues" evidence="1">
    <location>
        <begin position="89"/>
        <end position="110"/>
    </location>
</feature>
<evidence type="ECO:0000256" key="2">
    <source>
        <dbReference type="SAM" id="Phobius"/>
    </source>
</evidence>
<dbReference type="EMBL" id="BMUU01000001">
    <property type="protein sequence ID" value="GGY18007.1"/>
    <property type="molecule type" value="Genomic_DNA"/>
</dbReference>
<gene>
    <name evidence="3" type="ORF">GCM10010326_08180</name>
</gene>
<dbReference type="Proteomes" id="UP000600946">
    <property type="component" value="Unassembled WGS sequence"/>
</dbReference>
<reference evidence="4" key="1">
    <citation type="journal article" date="2019" name="Int. J. Syst. Evol. Microbiol.">
        <title>The Global Catalogue of Microorganisms (GCM) 10K type strain sequencing project: providing services to taxonomists for standard genome sequencing and annotation.</title>
        <authorList>
            <consortium name="The Broad Institute Genomics Platform"/>
            <consortium name="The Broad Institute Genome Sequencing Center for Infectious Disease"/>
            <person name="Wu L."/>
            <person name="Ma J."/>
        </authorList>
    </citation>
    <scope>NUCLEOTIDE SEQUENCE [LARGE SCALE GENOMIC DNA]</scope>
    <source>
        <strain evidence="4">JCM 4594</strain>
    </source>
</reference>
<evidence type="ECO:0008006" key="5">
    <source>
        <dbReference type="Google" id="ProtNLM"/>
    </source>
</evidence>
<organism evidence="3 4">
    <name type="scientific">Streptomyces xanthochromogenes</name>
    <dbReference type="NCBI Taxonomy" id="67384"/>
    <lineage>
        <taxon>Bacteria</taxon>
        <taxon>Bacillati</taxon>
        <taxon>Actinomycetota</taxon>
        <taxon>Actinomycetes</taxon>
        <taxon>Kitasatosporales</taxon>
        <taxon>Streptomycetaceae</taxon>
        <taxon>Streptomyces</taxon>
    </lineage>
</organism>
<evidence type="ECO:0000313" key="3">
    <source>
        <dbReference type="EMBL" id="GGY18007.1"/>
    </source>
</evidence>
<keyword evidence="2" id="KW-1133">Transmembrane helix</keyword>
<keyword evidence="2" id="KW-0812">Transmembrane</keyword>
<feature type="transmembrane region" description="Helical" evidence="2">
    <location>
        <begin position="6"/>
        <end position="25"/>
    </location>
</feature>
<keyword evidence="4" id="KW-1185">Reference proteome</keyword>
<evidence type="ECO:0000313" key="4">
    <source>
        <dbReference type="Proteomes" id="UP000600946"/>
    </source>
</evidence>
<evidence type="ECO:0000256" key="1">
    <source>
        <dbReference type="SAM" id="MobiDB-lite"/>
    </source>
</evidence>
<proteinExistence type="predicted"/>
<dbReference type="GeneID" id="96288831"/>
<comment type="caution">
    <text evidence="3">The sequence shown here is derived from an EMBL/GenBank/DDBJ whole genome shotgun (WGS) entry which is preliminary data.</text>
</comment>
<protein>
    <recommendedName>
        <fullName evidence="5">Secreted protein</fullName>
    </recommendedName>
</protein>
<accession>A0ABQ2ZL50</accession>
<dbReference type="RefSeq" id="WP_190026190.1">
    <property type="nucleotide sequence ID" value="NZ_BMUU01000001.1"/>
</dbReference>